<keyword evidence="3" id="KW-1185">Reference proteome</keyword>
<name>A0AAD3T3W1_NEPGR</name>
<keyword evidence="1" id="KW-0812">Transmembrane</keyword>
<feature type="transmembrane region" description="Helical" evidence="1">
    <location>
        <begin position="126"/>
        <end position="152"/>
    </location>
</feature>
<gene>
    <name evidence="2" type="ORF">Nepgr_024783</name>
</gene>
<keyword evidence="1" id="KW-0472">Membrane</keyword>
<keyword evidence="1" id="KW-1133">Transmembrane helix</keyword>
<dbReference type="Proteomes" id="UP001279734">
    <property type="component" value="Unassembled WGS sequence"/>
</dbReference>
<evidence type="ECO:0000313" key="3">
    <source>
        <dbReference type="Proteomes" id="UP001279734"/>
    </source>
</evidence>
<evidence type="ECO:0000256" key="1">
    <source>
        <dbReference type="SAM" id="Phobius"/>
    </source>
</evidence>
<protein>
    <submittedName>
        <fullName evidence="2">Uncharacterized protein</fullName>
    </submittedName>
</protein>
<organism evidence="2 3">
    <name type="scientific">Nepenthes gracilis</name>
    <name type="common">Slender pitcher plant</name>
    <dbReference type="NCBI Taxonomy" id="150966"/>
    <lineage>
        <taxon>Eukaryota</taxon>
        <taxon>Viridiplantae</taxon>
        <taxon>Streptophyta</taxon>
        <taxon>Embryophyta</taxon>
        <taxon>Tracheophyta</taxon>
        <taxon>Spermatophyta</taxon>
        <taxon>Magnoliopsida</taxon>
        <taxon>eudicotyledons</taxon>
        <taxon>Gunneridae</taxon>
        <taxon>Pentapetalae</taxon>
        <taxon>Caryophyllales</taxon>
        <taxon>Nepenthaceae</taxon>
        <taxon>Nepenthes</taxon>
    </lineage>
</organism>
<accession>A0AAD3T3W1</accession>
<dbReference type="AlphaFoldDB" id="A0AAD3T3W1"/>
<reference evidence="2" key="1">
    <citation type="submission" date="2023-05" db="EMBL/GenBank/DDBJ databases">
        <title>Nepenthes gracilis genome sequencing.</title>
        <authorList>
            <person name="Fukushima K."/>
        </authorList>
    </citation>
    <scope>NUCLEOTIDE SEQUENCE</scope>
    <source>
        <strain evidence="2">SING2019-196</strain>
    </source>
</reference>
<proteinExistence type="predicted"/>
<feature type="transmembrane region" description="Helical" evidence="1">
    <location>
        <begin position="158"/>
        <end position="181"/>
    </location>
</feature>
<dbReference type="EMBL" id="BSYO01000025">
    <property type="protein sequence ID" value="GMH22940.1"/>
    <property type="molecule type" value="Genomic_DNA"/>
</dbReference>
<comment type="caution">
    <text evidence="2">The sequence shown here is derived from an EMBL/GenBank/DDBJ whole genome shotgun (WGS) entry which is preliminary data.</text>
</comment>
<evidence type="ECO:0000313" key="2">
    <source>
        <dbReference type="EMBL" id="GMH22940.1"/>
    </source>
</evidence>
<sequence length="205" mass="21779">MLIGSGTHMLFLNAELGPNDDGRSAALHSYYIMDLAGMVDGSLCCVLSLDGSTPGAARESVPDVSPAGNEAAGQGMSVANASPSCHLGPPARCLRLGWVLVDAWLSLQFVPNAWRLLCNMELNPTWCLLLDTVMGSLMLLLAVGLMIWSAFLPEYVEGVQFCIPGLVMVCCCTCRGALLLVPLQDMLVYAGAPLLSKWVGVAIDY</sequence>